<dbReference type="SUPFAM" id="SSF55961">
    <property type="entry name" value="Bet v1-like"/>
    <property type="match status" value="1"/>
</dbReference>
<accession>A0ABN0V6X5</accession>
<gene>
    <name evidence="3" type="ORF">GCM10009539_75900</name>
</gene>
<reference evidence="3 4" key="1">
    <citation type="journal article" date="2019" name="Int. J. Syst. Evol. Microbiol.">
        <title>The Global Catalogue of Microorganisms (GCM) 10K type strain sequencing project: providing services to taxonomists for standard genome sequencing and annotation.</title>
        <authorList>
            <consortium name="The Broad Institute Genomics Platform"/>
            <consortium name="The Broad Institute Genome Sequencing Center for Infectious Disease"/>
            <person name="Wu L."/>
            <person name="Ma J."/>
        </authorList>
    </citation>
    <scope>NUCLEOTIDE SEQUENCE [LARGE SCALE GENOMIC DNA]</scope>
    <source>
        <strain evidence="3 4">JCM 10425</strain>
    </source>
</reference>
<sequence length="159" mass="17150">MVTGQPGEVRHNDDGTETIVLHRTFADPIEDVWAAITESDRLARWIGHYEGTGGTGGTVEFTTTGELDAGGEVDEPATVQIVECSPPHRLVVDMPSYDGGVWHLAATLSGHGSGTTLVFEQRLTAGVPAGDIEAGWRWYLDRLVASIADEPMPAWDDYT</sequence>
<comment type="similarity">
    <text evidence="1">Belongs to the AHA1 family.</text>
</comment>
<dbReference type="EMBL" id="BAAAGX010000035">
    <property type="protein sequence ID" value="GAA0276935.1"/>
    <property type="molecule type" value="Genomic_DNA"/>
</dbReference>
<comment type="caution">
    <text evidence="3">The sequence shown here is derived from an EMBL/GenBank/DDBJ whole genome shotgun (WGS) entry which is preliminary data.</text>
</comment>
<dbReference type="InterPro" id="IPR023393">
    <property type="entry name" value="START-like_dom_sf"/>
</dbReference>
<evidence type="ECO:0000259" key="2">
    <source>
        <dbReference type="Pfam" id="PF08327"/>
    </source>
</evidence>
<name>A0ABN0V6X5_9ACTN</name>
<dbReference type="RefSeq" id="WP_344653787.1">
    <property type="nucleotide sequence ID" value="NZ_BAAAGX010000035.1"/>
</dbReference>
<evidence type="ECO:0000313" key="4">
    <source>
        <dbReference type="Proteomes" id="UP001500967"/>
    </source>
</evidence>
<dbReference type="Gene3D" id="3.30.530.20">
    <property type="match status" value="1"/>
</dbReference>
<evidence type="ECO:0000313" key="3">
    <source>
        <dbReference type="EMBL" id="GAA0276935.1"/>
    </source>
</evidence>
<organism evidence="3 4">
    <name type="scientific">Cryptosporangium japonicum</name>
    <dbReference type="NCBI Taxonomy" id="80872"/>
    <lineage>
        <taxon>Bacteria</taxon>
        <taxon>Bacillati</taxon>
        <taxon>Actinomycetota</taxon>
        <taxon>Actinomycetes</taxon>
        <taxon>Cryptosporangiales</taxon>
        <taxon>Cryptosporangiaceae</taxon>
        <taxon>Cryptosporangium</taxon>
    </lineage>
</organism>
<keyword evidence="4" id="KW-1185">Reference proteome</keyword>
<evidence type="ECO:0000256" key="1">
    <source>
        <dbReference type="ARBA" id="ARBA00006817"/>
    </source>
</evidence>
<dbReference type="Pfam" id="PF08327">
    <property type="entry name" value="AHSA1"/>
    <property type="match status" value="1"/>
</dbReference>
<dbReference type="InterPro" id="IPR013538">
    <property type="entry name" value="ASHA1/2-like_C"/>
</dbReference>
<feature type="domain" description="Activator of Hsp90 ATPase homologue 1/2-like C-terminal" evidence="2">
    <location>
        <begin position="28"/>
        <end position="145"/>
    </location>
</feature>
<dbReference type="Proteomes" id="UP001500967">
    <property type="component" value="Unassembled WGS sequence"/>
</dbReference>
<protein>
    <recommendedName>
        <fullName evidence="2">Activator of Hsp90 ATPase homologue 1/2-like C-terminal domain-containing protein</fullName>
    </recommendedName>
</protein>
<proteinExistence type="inferred from homology"/>